<reference evidence="1" key="2">
    <citation type="submission" date="2020-09" db="EMBL/GenBank/DDBJ databases">
        <authorList>
            <person name="Sun Q."/>
            <person name="Kim S."/>
        </authorList>
    </citation>
    <scope>NUCLEOTIDE SEQUENCE</scope>
    <source>
        <strain evidence="1">KCTC 12719</strain>
    </source>
</reference>
<protein>
    <submittedName>
        <fullName evidence="1">Uncharacterized protein</fullName>
    </submittedName>
</protein>
<gene>
    <name evidence="1" type="ORF">GCM10007103_08900</name>
</gene>
<comment type="caution">
    <text evidence="1">The sequence shown here is derived from an EMBL/GenBank/DDBJ whole genome shotgun (WGS) entry which is preliminary data.</text>
</comment>
<accession>A0A918VWH4</accession>
<dbReference type="EMBL" id="BMXB01000002">
    <property type="protein sequence ID" value="GHA29847.1"/>
    <property type="molecule type" value="Genomic_DNA"/>
</dbReference>
<evidence type="ECO:0000313" key="1">
    <source>
        <dbReference type="EMBL" id="GHA29847.1"/>
    </source>
</evidence>
<dbReference type="AlphaFoldDB" id="A0A918VWH4"/>
<sequence>MISFSGSAQEFGESESYIVEREDHTVYIEMPEVNASLSFLAPNFEKQMFTLRDSDIFKKNEKREVNMMAMMEKERRDRERSLVELDSPMPTLSRGEKGIIQISNQMQMHNRGSNYDIYTGEKKIPAYKEMRAGLFNGYYSPNVGGRYYAPYSPFLR</sequence>
<dbReference type="Proteomes" id="UP000610456">
    <property type="component" value="Unassembled WGS sequence"/>
</dbReference>
<evidence type="ECO:0000313" key="2">
    <source>
        <dbReference type="Proteomes" id="UP000610456"/>
    </source>
</evidence>
<keyword evidence="2" id="KW-1185">Reference proteome</keyword>
<reference evidence="1" key="1">
    <citation type="journal article" date="2014" name="Int. J. Syst. Evol. Microbiol.">
        <title>Complete genome sequence of Corynebacterium casei LMG S-19264T (=DSM 44701T), isolated from a smear-ripened cheese.</title>
        <authorList>
            <consortium name="US DOE Joint Genome Institute (JGI-PGF)"/>
            <person name="Walter F."/>
            <person name="Albersmeier A."/>
            <person name="Kalinowski J."/>
            <person name="Ruckert C."/>
        </authorList>
    </citation>
    <scope>NUCLEOTIDE SEQUENCE</scope>
    <source>
        <strain evidence="1">KCTC 12719</strain>
    </source>
</reference>
<name>A0A918VWH4_9FLAO</name>
<proteinExistence type="predicted"/>
<organism evidence="1 2">
    <name type="scientific">Salinimicrobium marinum</name>
    <dbReference type="NCBI Taxonomy" id="680283"/>
    <lineage>
        <taxon>Bacteria</taxon>
        <taxon>Pseudomonadati</taxon>
        <taxon>Bacteroidota</taxon>
        <taxon>Flavobacteriia</taxon>
        <taxon>Flavobacteriales</taxon>
        <taxon>Flavobacteriaceae</taxon>
        <taxon>Salinimicrobium</taxon>
    </lineage>
</organism>